<feature type="region of interest" description="Disordered" evidence="1">
    <location>
        <begin position="224"/>
        <end position="258"/>
    </location>
</feature>
<name>A0ABN8QTS7_9CNID</name>
<organism evidence="2 3">
    <name type="scientific">Porites evermanni</name>
    <dbReference type="NCBI Taxonomy" id="104178"/>
    <lineage>
        <taxon>Eukaryota</taxon>
        <taxon>Metazoa</taxon>
        <taxon>Cnidaria</taxon>
        <taxon>Anthozoa</taxon>
        <taxon>Hexacorallia</taxon>
        <taxon>Scleractinia</taxon>
        <taxon>Fungiina</taxon>
        <taxon>Poritidae</taxon>
        <taxon>Porites</taxon>
    </lineage>
</organism>
<feature type="region of interest" description="Disordered" evidence="1">
    <location>
        <begin position="63"/>
        <end position="211"/>
    </location>
</feature>
<evidence type="ECO:0000256" key="1">
    <source>
        <dbReference type="SAM" id="MobiDB-lite"/>
    </source>
</evidence>
<keyword evidence="3" id="KW-1185">Reference proteome</keyword>
<proteinExistence type="predicted"/>
<gene>
    <name evidence="2" type="ORF">PEVE_00007070</name>
</gene>
<reference evidence="2 3" key="1">
    <citation type="submission" date="2022-05" db="EMBL/GenBank/DDBJ databases">
        <authorList>
            <consortium name="Genoscope - CEA"/>
            <person name="William W."/>
        </authorList>
    </citation>
    <scope>NUCLEOTIDE SEQUENCE [LARGE SCALE GENOMIC DNA]</scope>
</reference>
<comment type="caution">
    <text evidence="2">The sequence shown here is derived from an EMBL/GenBank/DDBJ whole genome shotgun (WGS) entry which is preliminary data.</text>
</comment>
<dbReference type="Proteomes" id="UP001159427">
    <property type="component" value="Unassembled WGS sequence"/>
</dbReference>
<feature type="compositionally biased region" description="Basic and acidic residues" evidence="1">
    <location>
        <begin position="76"/>
        <end position="87"/>
    </location>
</feature>
<feature type="compositionally biased region" description="Pro residues" evidence="1">
    <location>
        <begin position="228"/>
        <end position="249"/>
    </location>
</feature>
<dbReference type="EMBL" id="CALNXI010001469">
    <property type="protein sequence ID" value="CAH3169994.1"/>
    <property type="molecule type" value="Genomic_DNA"/>
</dbReference>
<sequence>MSDMGSFFRAFTNPNAPQMNQAEVFHAGWAHRDRQNLSLLDACQADTRDALLLDVEIKAYLTGATPGGKGPSLADRAPKQHEAEVRRAKSTGREMFPSPEGLLVDAGSSHKPPSRKKKATKSKGPGLPPPQVLSQSINPPPTWQPSYPASHGADPALPLPQVLSQSVNPPPTWRPSYPASHGADPALPPPQALSQSINPPPTWQPSYPASHGAANMIQPRIQTFSLPPVHPQPPVPQPPLHQPSFPLSPMPSAGLQPSWNSSMSPSIYALIITPPTVRKCYGCGNDLGDK</sequence>
<evidence type="ECO:0000313" key="3">
    <source>
        <dbReference type="Proteomes" id="UP001159427"/>
    </source>
</evidence>
<accession>A0ABN8QTS7</accession>
<protein>
    <submittedName>
        <fullName evidence="2">Uncharacterized protein</fullName>
    </submittedName>
</protein>
<evidence type="ECO:0000313" key="2">
    <source>
        <dbReference type="EMBL" id="CAH3169994.1"/>
    </source>
</evidence>
<feature type="compositionally biased region" description="Basic residues" evidence="1">
    <location>
        <begin position="112"/>
        <end position="121"/>
    </location>
</feature>